<sequence length="71" mass="8491">MIFHFLTSVNSLIFIHVTMFVLRFTVFFQNNKFFLFPVKFFERLLTKLDLLTTLIIKINYVVNSNNSKIVN</sequence>
<protein>
    <submittedName>
        <fullName evidence="2">Uncharacterized protein</fullName>
    </submittedName>
</protein>
<reference evidence="2 3" key="1">
    <citation type="submission" date="2018-08" db="EMBL/GenBank/DDBJ databases">
        <title>Bacillus jemisoniae sp. nov., Bacillus chryseoplanitiae sp. nov., Bacillus resnikiae sp. nov., and Bacillus frankliniae sp. nov., isolated from Viking spacecraft and associated surfaces.</title>
        <authorList>
            <person name="Seuylemezian A."/>
            <person name="Vaishampayan P."/>
        </authorList>
    </citation>
    <scope>NUCLEOTIDE SEQUENCE [LARGE SCALE GENOMIC DNA]</scope>
    <source>
        <strain evidence="2 3">JJ-247</strain>
    </source>
</reference>
<name>A0A398B8P5_9BACI</name>
<keyword evidence="1" id="KW-1133">Transmembrane helix</keyword>
<keyword evidence="3" id="KW-1185">Reference proteome</keyword>
<dbReference type="Proteomes" id="UP000265816">
    <property type="component" value="Unassembled WGS sequence"/>
</dbReference>
<evidence type="ECO:0000256" key="1">
    <source>
        <dbReference type="SAM" id="Phobius"/>
    </source>
</evidence>
<comment type="caution">
    <text evidence="2">The sequence shown here is derived from an EMBL/GenBank/DDBJ whole genome shotgun (WGS) entry which is preliminary data.</text>
</comment>
<organism evidence="2 3">
    <name type="scientific">Mesobacillus zeae</name>
    <dbReference type="NCBI Taxonomy" id="1917180"/>
    <lineage>
        <taxon>Bacteria</taxon>
        <taxon>Bacillati</taxon>
        <taxon>Bacillota</taxon>
        <taxon>Bacilli</taxon>
        <taxon>Bacillales</taxon>
        <taxon>Bacillaceae</taxon>
        <taxon>Mesobacillus</taxon>
    </lineage>
</organism>
<dbReference type="AlphaFoldDB" id="A0A398B8P5"/>
<evidence type="ECO:0000313" key="3">
    <source>
        <dbReference type="Proteomes" id="UP000265816"/>
    </source>
</evidence>
<gene>
    <name evidence="2" type="ORF">D1970_10095</name>
</gene>
<feature type="transmembrane region" description="Helical" evidence="1">
    <location>
        <begin position="6"/>
        <end position="26"/>
    </location>
</feature>
<evidence type="ECO:0000313" key="2">
    <source>
        <dbReference type="EMBL" id="RID85864.1"/>
    </source>
</evidence>
<proteinExistence type="predicted"/>
<keyword evidence="1" id="KW-0812">Transmembrane</keyword>
<dbReference type="EMBL" id="QWVT01000015">
    <property type="protein sequence ID" value="RID85864.1"/>
    <property type="molecule type" value="Genomic_DNA"/>
</dbReference>
<keyword evidence="1" id="KW-0472">Membrane</keyword>
<accession>A0A398B8P5</accession>